<accession>A0A1T1D3H0</accession>
<sequence length="249" mass="27383">MGKLESDAKTGIHDVLPQARDTVGGPMAPRQIDRSSLTLDKPFPGCFSRAPIDTITMTRSVAGWSLLRQHARRLSSGLIVAVACSAFAPWSRPLLAQIEAETCKELDAVGGETSVSKAIQLNNPLTLVFGRTNFNTDFTVTDTYQSYWVNFQSDETGETEEPELDTEQEDVMGVEKDLFPVVSYLKFSDRTNLRVFGDKLLLDPGEFRRLGPFYPPKGKLVTEVNVKVGSNSNPRASGLRYTISVDGCS</sequence>
<dbReference type="AlphaFoldDB" id="A0A1T1D3H0"/>
<organism evidence="1 2">
    <name type="scientific">Candidatus Synechococcus spongiarum LMB bulk15M</name>
    <dbReference type="NCBI Taxonomy" id="1943582"/>
    <lineage>
        <taxon>Bacteria</taxon>
        <taxon>Bacillati</taxon>
        <taxon>Cyanobacteriota</taxon>
        <taxon>Cyanophyceae</taxon>
        <taxon>Synechococcales</taxon>
        <taxon>Synechococcaceae</taxon>
        <taxon>Synechococcus</taxon>
    </lineage>
</organism>
<gene>
    <name evidence="1" type="ORF">BV61_00905</name>
</gene>
<dbReference type="EMBL" id="MWLD01000008">
    <property type="protein sequence ID" value="OOV35387.1"/>
    <property type="molecule type" value="Genomic_DNA"/>
</dbReference>
<reference evidence="1 2" key="1">
    <citation type="submission" date="2017-02" db="EMBL/GenBank/DDBJ databases">
        <title>Draft Genome Sequences of 'Candidatus Synechococcus spongiarum', Cyanobacterial Symbionts of the Mediterranean Sponge Aplysina aerophoba from two locations.</title>
        <authorList>
            <person name="Slaby B.M."/>
            <person name="Hentschel U."/>
        </authorList>
    </citation>
    <scope>NUCLEOTIDE SEQUENCE [LARGE SCALE GENOMIC DNA]</scope>
    <source>
        <strain evidence="1">LMB bulk15M</strain>
    </source>
</reference>
<evidence type="ECO:0000313" key="2">
    <source>
        <dbReference type="Proteomes" id="UP000242636"/>
    </source>
</evidence>
<name>A0A1T1D3H0_9SYNE</name>
<comment type="caution">
    <text evidence="1">The sequence shown here is derived from an EMBL/GenBank/DDBJ whole genome shotgun (WGS) entry which is preliminary data.</text>
</comment>
<proteinExistence type="predicted"/>
<dbReference type="Proteomes" id="UP000242636">
    <property type="component" value="Unassembled WGS sequence"/>
</dbReference>
<keyword evidence="2" id="KW-1185">Reference proteome</keyword>
<evidence type="ECO:0000313" key="1">
    <source>
        <dbReference type="EMBL" id="OOV35387.1"/>
    </source>
</evidence>
<protein>
    <submittedName>
        <fullName evidence="1">Uncharacterized protein</fullName>
    </submittedName>
</protein>